<organism evidence="2 3">
    <name type="scientific">Paenibacillus selenitireducens</name>
    <dbReference type="NCBI Taxonomy" id="1324314"/>
    <lineage>
        <taxon>Bacteria</taxon>
        <taxon>Bacillati</taxon>
        <taxon>Bacillota</taxon>
        <taxon>Bacilli</taxon>
        <taxon>Bacillales</taxon>
        <taxon>Paenibacillaceae</taxon>
        <taxon>Paenibacillus</taxon>
    </lineage>
</organism>
<gene>
    <name evidence="2" type="ORF">BVG16_27670</name>
</gene>
<comment type="caution">
    <text evidence="2">The sequence shown here is derived from an EMBL/GenBank/DDBJ whole genome shotgun (WGS) entry which is preliminary data.</text>
</comment>
<keyword evidence="1" id="KW-0812">Transmembrane</keyword>
<evidence type="ECO:0000256" key="1">
    <source>
        <dbReference type="SAM" id="Phobius"/>
    </source>
</evidence>
<accession>A0A1T2X164</accession>
<dbReference type="Proteomes" id="UP000190188">
    <property type="component" value="Unassembled WGS sequence"/>
</dbReference>
<dbReference type="AlphaFoldDB" id="A0A1T2X164"/>
<proteinExistence type="predicted"/>
<dbReference type="EMBL" id="MSZX01000015">
    <property type="protein sequence ID" value="OPA73592.1"/>
    <property type="molecule type" value="Genomic_DNA"/>
</dbReference>
<sequence length="92" mass="10886">MYLLSFLDNPSVVGCFAAFFNIYYYTWFSKNYNSTDNICQSDIRNIFVDLGNLKIIFGWNRVTLARKTRKTRTKELEGTEKLMFLTITMMKI</sequence>
<evidence type="ECO:0000313" key="3">
    <source>
        <dbReference type="Proteomes" id="UP000190188"/>
    </source>
</evidence>
<reference evidence="2 3" key="1">
    <citation type="submission" date="2017-01" db="EMBL/GenBank/DDBJ databases">
        <title>Genome analysis of Paenibacillus selenitrireducens ES3-24.</title>
        <authorList>
            <person name="Xu D."/>
            <person name="Yao R."/>
            <person name="Zheng S."/>
        </authorList>
    </citation>
    <scope>NUCLEOTIDE SEQUENCE [LARGE SCALE GENOMIC DNA]</scope>
    <source>
        <strain evidence="2 3">ES3-24</strain>
    </source>
</reference>
<protein>
    <submittedName>
        <fullName evidence="2">Uncharacterized protein</fullName>
    </submittedName>
</protein>
<feature type="transmembrane region" description="Helical" evidence="1">
    <location>
        <begin position="6"/>
        <end position="25"/>
    </location>
</feature>
<evidence type="ECO:0000313" key="2">
    <source>
        <dbReference type="EMBL" id="OPA73592.1"/>
    </source>
</evidence>
<keyword evidence="1" id="KW-1133">Transmembrane helix</keyword>
<keyword evidence="3" id="KW-1185">Reference proteome</keyword>
<keyword evidence="1" id="KW-0472">Membrane</keyword>
<name>A0A1T2X164_9BACL</name>